<dbReference type="Gene3D" id="3.30.160.60">
    <property type="entry name" value="Classic Zinc Finger"/>
    <property type="match status" value="1"/>
</dbReference>
<proteinExistence type="predicted"/>
<evidence type="ECO:0000256" key="1">
    <source>
        <dbReference type="ARBA" id="ARBA00022723"/>
    </source>
</evidence>
<dbReference type="GO" id="GO:0008270">
    <property type="term" value="F:zinc ion binding"/>
    <property type="evidence" value="ECO:0007669"/>
    <property type="project" value="UniProtKB-KW"/>
</dbReference>
<keyword evidence="3" id="KW-0862">Zinc</keyword>
<comment type="caution">
    <text evidence="6">The sequence shown here is derived from an EMBL/GenBank/DDBJ whole genome shotgun (WGS) entry which is preliminary data.</text>
</comment>
<reference evidence="6" key="1">
    <citation type="submission" date="2021-02" db="EMBL/GenBank/DDBJ databases">
        <authorList>
            <person name="Dougan E. K."/>
            <person name="Rhodes N."/>
            <person name="Thang M."/>
            <person name="Chan C."/>
        </authorList>
    </citation>
    <scope>NUCLEOTIDE SEQUENCE</scope>
</reference>
<keyword evidence="7" id="KW-1185">Reference proteome</keyword>
<evidence type="ECO:0000256" key="3">
    <source>
        <dbReference type="ARBA" id="ARBA00022833"/>
    </source>
</evidence>
<dbReference type="SUPFAM" id="SSF57667">
    <property type="entry name" value="beta-beta-alpha zinc fingers"/>
    <property type="match status" value="1"/>
</dbReference>
<dbReference type="InterPro" id="IPR013087">
    <property type="entry name" value="Znf_C2H2_type"/>
</dbReference>
<sequence>MACNGCSNRAASDCDYGYCGKCCFKGSCGRHGWFQYECTECSRLFENDNNLKQHMQVHLPRDTMCPSCGDTRFRSHVNVAQHVESGGCRACGTQGKQMVRNFTRAHAPQFFHLALGDRNYDWEIDDEDDEDVPYCSQCHRDFKSVASLLQHIEAKHAGQAHQQPVLSLTNAASSECAYCYNPAAKDCDYGSCRACCPQPQNCSRHY</sequence>
<dbReference type="Proteomes" id="UP000654075">
    <property type="component" value="Unassembled WGS sequence"/>
</dbReference>
<evidence type="ECO:0000256" key="2">
    <source>
        <dbReference type="ARBA" id="ARBA00022771"/>
    </source>
</evidence>
<evidence type="ECO:0000259" key="5">
    <source>
        <dbReference type="PROSITE" id="PS50157"/>
    </source>
</evidence>
<name>A0A813H5U9_POLGL</name>
<evidence type="ECO:0000313" key="6">
    <source>
        <dbReference type="EMBL" id="CAE8632998.1"/>
    </source>
</evidence>
<feature type="domain" description="C2H2-type" evidence="5">
    <location>
        <begin position="133"/>
        <end position="161"/>
    </location>
</feature>
<organism evidence="6 7">
    <name type="scientific">Polarella glacialis</name>
    <name type="common">Dinoflagellate</name>
    <dbReference type="NCBI Taxonomy" id="89957"/>
    <lineage>
        <taxon>Eukaryota</taxon>
        <taxon>Sar</taxon>
        <taxon>Alveolata</taxon>
        <taxon>Dinophyceae</taxon>
        <taxon>Suessiales</taxon>
        <taxon>Suessiaceae</taxon>
        <taxon>Polarella</taxon>
    </lineage>
</organism>
<dbReference type="InterPro" id="IPR036236">
    <property type="entry name" value="Znf_C2H2_sf"/>
</dbReference>
<evidence type="ECO:0000256" key="4">
    <source>
        <dbReference type="PROSITE-ProRule" id="PRU00042"/>
    </source>
</evidence>
<dbReference type="OrthoDB" id="439337at2759"/>
<protein>
    <recommendedName>
        <fullName evidence="5">C2H2-type domain-containing protein</fullName>
    </recommendedName>
</protein>
<dbReference type="FunFam" id="3.30.160.60:FF:000446">
    <property type="entry name" value="Zinc finger protein"/>
    <property type="match status" value="1"/>
</dbReference>
<evidence type="ECO:0000313" key="7">
    <source>
        <dbReference type="Proteomes" id="UP000654075"/>
    </source>
</evidence>
<gene>
    <name evidence="6" type="ORF">PGLA1383_LOCUS48912</name>
</gene>
<dbReference type="PROSITE" id="PS50157">
    <property type="entry name" value="ZINC_FINGER_C2H2_2"/>
    <property type="match status" value="2"/>
</dbReference>
<keyword evidence="2 4" id="KW-0863">Zinc-finger</keyword>
<keyword evidence="1" id="KW-0479">Metal-binding</keyword>
<dbReference type="AlphaFoldDB" id="A0A813H5U9"/>
<dbReference type="SMART" id="SM00355">
    <property type="entry name" value="ZnF_C2H2"/>
    <property type="match status" value="2"/>
</dbReference>
<accession>A0A813H5U9</accession>
<feature type="domain" description="C2H2-type" evidence="5">
    <location>
        <begin position="36"/>
        <end position="63"/>
    </location>
</feature>
<dbReference type="EMBL" id="CAJNNV010030586">
    <property type="protein sequence ID" value="CAE8632998.1"/>
    <property type="molecule type" value="Genomic_DNA"/>
</dbReference>
<dbReference type="PROSITE" id="PS00028">
    <property type="entry name" value="ZINC_FINGER_C2H2_1"/>
    <property type="match status" value="2"/>
</dbReference>